<dbReference type="InterPro" id="IPR043128">
    <property type="entry name" value="Rev_trsase/Diguanyl_cyclase"/>
</dbReference>
<evidence type="ECO:0000313" key="5">
    <source>
        <dbReference type="Proteomes" id="UP000521676"/>
    </source>
</evidence>
<dbReference type="Gene3D" id="3.30.70.270">
    <property type="match status" value="1"/>
</dbReference>
<dbReference type="GO" id="GO:0003887">
    <property type="term" value="F:DNA-directed DNA polymerase activity"/>
    <property type="evidence" value="ECO:0007669"/>
    <property type="project" value="TreeGrafter"/>
</dbReference>
<evidence type="ECO:0000259" key="2">
    <source>
        <dbReference type="PROSITE" id="PS50173"/>
    </source>
</evidence>
<dbReference type="SUPFAM" id="SSF56672">
    <property type="entry name" value="DNA/RNA polymerases"/>
    <property type="match status" value="1"/>
</dbReference>
<dbReference type="Proteomes" id="UP000521676">
    <property type="component" value="Unassembled WGS sequence"/>
</dbReference>
<reference evidence="4" key="2">
    <citation type="journal article" date="2024" name="Nature">
        <title>Anoxygenic phototroph of the Chloroflexota uses a type I reaction centre.</title>
        <authorList>
            <person name="Tsuji J.M."/>
            <person name="Shaw N.A."/>
            <person name="Nagashima S."/>
            <person name="Venkiteswaran J.J."/>
            <person name="Schiff S.L."/>
            <person name="Watanabe T."/>
            <person name="Fukui M."/>
            <person name="Hanada S."/>
            <person name="Tank M."/>
            <person name="Neufeld J.D."/>
        </authorList>
    </citation>
    <scope>NUCLEOTIDE SEQUENCE</scope>
    <source>
        <strain evidence="4">L227-S17</strain>
    </source>
</reference>
<dbReference type="Pfam" id="PF11799">
    <property type="entry name" value="IMS_C"/>
    <property type="match status" value="1"/>
</dbReference>
<reference evidence="3 5" key="1">
    <citation type="submission" date="2020-06" db="EMBL/GenBank/DDBJ databases">
        <title>Anoxygenic phototrophic Chloroflexota member uses a Type I reaction center.</title>
        <authorList>
            <person name="Tsuji J.M."/>
            <person name="Shaw N.A."/>
            <person name="Nagashima S."/>
            <person name="Venkiteswaran J."/>
            <person name="Schiff S.L."/>
            <person name="Hanada S."/>
            <person name="Tank M."/>
            <person name="Neufeld J.D."/>
        </authorList>
    </citation>
    <scope>NUCLEOTIDE SEQUENCE [LARGE SCALE GENOMIC DNA]</scope>
    <source>
        <strain evidence="3">L227-S17</strain>
    </source>
</reference>
<gene>
    <name evidence="3" type="ORF">HXX08_22860</name>
    <name evidence="4" type="ORF">OZ401_004255</name>
</gene>
<dbReference type="RefSeq" id="WP_341470546.1">
    <property type="nucleotide sequence ID" value="NZ_CP128400.1"/>
</dbReference>
<dbReference type="GO" id="GO:0042276">
    <property type="term" value="P:error-prone translesion synthesis"/>
    <property type="evidence" value="ECO:0007669"/>
    <property type="project" value="TreeGrafter"/>
</dbReference>
<name>A0A8T7M9I6_9CHLR</name>
<dbReference type="PANTHER" id="PTHR11076:SF34">
    <property type="entry name" value="PROTEIN UMUC"/>
    <property type="match status" value="1"/>
</dbReference>
<dbReference type="InterPro" id="IPR001126">
    <property type="entry name" value="UmuC"/>
</dbReference>
<proteinExistence type="inferred from homology"/>
<accession>A0A8T7M9I6</accession>
<dbReference type="Pfam" id="PF00817">
    <property type="entry name" value="IMS"/>
    <property type="match status" value="1"/>
</dbReference>
<dbReference type="GO" id="GO:0003684">
    <property type="term" value="F:damaged DNA binding"/>
    <property type="evidence" value="ECO:0007669"/>
    <property type="project" value="InterPro"/>
</dbReference>
<dbReference type="InterPro" id="IPR043502">
    <property type="entry name" value="DNA/RNA_pol_sf"/>
</dbReference>
<evidence type="ECO:0000313" key="4">
    <source>
        <dbReference type="EMBL" id="WJW68641.1"/>
    </source>
</evidence>
<evidence type="ECO:0000313" key="6">
    <source>
        <dbReference type="Proteomes" id="UP001431572"/>
    </source>
</evidence>
<organism evidence="3 5">
    <name type="scientific">Candidatus Chlorohelix allophototropha</name>
    <dbReference type="NCBI Taxonomy" id="3003348"/>
    <lineage>
        <taxon>Bacteria</taxon>
        <taxon>Bacillati</taxon>
        <taxon>Chloroflexota</taxon>
        <taxon>Chloroflexia</taxon>
        <taxon>Candidatus Chloroheliales</taxon>
        <taxon>Candidatus Chloroheliaceae</taxon>
        <taxon>Candidatus Chlorohelix</taxon>
    </lineage>
</organism>
<dbReference type="GO" id="GO:0006281">
    <property type="term" value="P:DNA repair"/>
    <property type="evidence" value="ECO:0007669"/>
    <property type="project" value="InterPro"/>
</dbReference>
<dbReference type="InterPro" id="IPR050116">
    <property type="entry name" value="DNA_polymerase-Y"/>
</dbReference>
<dbReference type="GO" id="GO:0009432">
    <property type="term" value="P:SOS response"/>
    <property type="evidence" value="ECO:0007669"/>
    <property type="project" value="TreeGrafter"/>
</dbReference>
<feature type="domain" description="UmuC" evidence="2">
    <location>
        <begin position="33"/>
        <end position="144"/>
    </location>
</feature>
<evidence type="ECO:0000256" key="1">
    <source>
        <dbReference type="ARBA" id="ARBA00010945"/>
    </source>
</evidence>
<dbReference type="PROSITE" id="PS50173">
    <property type="entry name" value="UMUC"/>
    <property type="match status" value="1"/>
</dbReference>
<dbReference type="EMBL" id="CP128400">
    <property type="protein sequence ID" value="WJW68641.1"/>
    <property type="molecule type" value="Genomic_DNA"/>
</dbReference>
<dbReference type="Proteomes" id="UP001431572">
    <property type="component" value="Chromosome 2"/>
</dbReference>
<keyword evidence="6" id="KW-1185">Reference proteome</keyword>
<dbReference type="InterPro" id="IPR017961">
    <property type="entry name" value="DNA_pol_Y-fam_little_finger"/>
</dbReference>
<dbReference type="EMBL" id="JACATZ010000003">
    <property type="protein sequence ID" value="NWJ48711.1"/>
    <property type="molecule type" value="Genomic_DNA"/>
</dbReference>
<sequence length="325" mass="35413">MDGAAVNLVISADEVAAHKLTSQGVAVGTAISYAERSARVMETLHRFGHEPEIYSLDEAFMTLPEMSAVARLEYCRKVRTQVKDCTGLSVSVGAARTKTLAKIANQRAQKDLWYEGALDISEWGEQEVDKLLAATDVAEVWSIGSQWATLLRHYGYSSAFDLKYAPERWVAQRLSVVAQLTALELRGVPCISPELATPSPNALVLSHTFGQAVARLGDLKEAVSSYTARLGEKLRRQWSAASVLQVFLYADSHAAHVTLPLPQPTNDTPALTECACAGLEKIYRVGRRYHKVVALVTGLSQRAITKAGVEKPTLRVRMGGNYAGD</sequence>
<protein>
    <recommendedName>
        <fullName evidence="2">UmuC domain-containing protein</fullName>
    </recommendedName>
</protein>
<dbReference type="PANTHER" id="PTHR11076">
    <property type="entry name" value="DNA REPAIR POLYMERASE UMUC / TRANSFERASE FAMILY MEMBER"/>
    <property type="match status" value="1"/>
</dbReference>
<dbReference type="GO" id="GO:0005829">
    <property type="term" value="C:cytosol"/>
    <property type="evidence" value="ECO:0007669"/>
    <property type="project" value="TreeGrafter"/>
</dbReference>
<dbReference type="AlphaFoldDB" id="A0A8T7M9I6"/>
<evidence type="ECO:0000313" key="3">
    <source>
        <dbReference type="EMBL" id="NWJ48711.1"/>
    </source>
</evidence>
<comment type="similarity">
    <text evidence="1">Belongs to the DNA polymerase type-Y family.</text>
</comment>